<feature type="domain" description="Cation efflux protein transmembrane" evidence="7">
    <location>
        <begin position="11"/>
        <end position="217"/>
    </location>
</feature>
<keyword evidence="2" id="KW-0813">Transport</keyword>
<sequence>MAGHGSKKVIYAALAGNLGIAVTKFGAAFWTGSSAMLSEAIHSLVDTCNQGLLLVGLKRAARPPSPLHPFGHGIEIYFWAFVVALLIFALGGAFSIYEGIAKLGAPEPIESVWVSFAVLGVSLALEGYSFAIAWGELKATHPDLSPLEAVMRSKDPSVFAVLCEDAAALAGLVVALVGVAIAHFLELPVFDAIASIVIGLILVAVAIFLARETLSLITGESASREVQEGVRRVLDADPRIVEVQEVLTMQLGPNEILLAASLDFDDGLDGEAIETGVREVTAALSALNPSITRVFVRPVSGKRAALSPLAGSPSPSPAA</sequence>
<comment type="caution">
    <text evidence="8">The sequence shown here is derived from an EMBL/GenBank/DDBJ whole genome shotgun (WGS) entry which is preliminary data.</text>
</comment>
<dbReference type="RefSeq" id="WP_150969663.1">
    <property type="nucleotide sequence ID" value="NZ_VZDO01000007.1"/>
</dbReference>
<dbReference type="Pfam" id="PF01545">
    <property type="entry name" value="Cation_efflux"/>
    <property type="match status" value="1"/>
</dbReference>
<dbReference type="InterPro" id="IPR027469">
    <property type="entry name" value="Cation_efflux_TMD_sf"/>
</dbReference>
<feature type="transmembrane region" description="Helical" evidence="6">
    <location>
        <begin position="166"/>
        <end position="185"/>
    </location>
</feature>
<feature type="transmembrane region" description="Helical" evidence="6">
    <location>
        <begin position="76"/>
        <end position="100"/>
    </location>
</feature>
<dbReference type="SUPFAM" id="SSF161111">
    <property type="entry name" value="Cation efflux protein transmembrane domain-like"/>
    <property type="match status" value="1"/>
</dbReference>
<dbReference type="GO" id="GO:0008324">
    <property type="term" value="F:monoatomic cation transmembrane transporter activity"/>
    <property type="evidence" value="ECO:0007669"/>
    <property type="project" value="InterPro"/>
</dbReference>
<dbReference type="PANTHER" id="PTHR13414:SF9">
    <property type="entry name" value="PROTON-COUPLED ZINC ANTIPORTER SLC30A9, MITOCHONDRIAL"/>
    <property type="match status" value="1"/>
</dbReference>
<evidence type="ECO:0000256" key="1">
    <source>
        <dbReference type="ARBA" id="ARBA00004141"/>
    </source>
</evidence>
<reference evidence="8 9" key="1">
    <citation type="submission" date="2019-09" db="EMBL/GenBank/DDBJ databases">
        <title>YIM 132180 draft genome.</title>
        <authorList>
            <person name="Zhang K."/>
        </authorList>
    </citation>
    <scope>NUCLEOTIDE SEQUENCE [LARGE SCALE GENOMIC DNA]</scope>
    <source>
        <strain evidence="8 9">YIM 132180</strain>
    </source>
</reference>
<evidence type="ECO:0000313" key="9">
    <source>
        <dbReference type="Proteomes" id="UP000432089"/>
    </source>
</evidence>
<evidence type="ECO:0000256" key="6">
    <source>
        <dbReference type="SAM" id="Phobius"/>
    </source>
</evidence>
<evidence type="ECO:0000256" key="4">
    <source>
        <dbReference type="ARBA" id="ARBA00022989"/>
    </source>
</evidence>
<name>A0A7V7PPN0_9HYPH</name>
<dbReference type="GO" id="GO:0006829">
    <property type="term" value="P:zinc ion transport"/>
    <property type="evidence" value="ECO:0007669"/>
    <property type="project" value="InterPro"/>
</dbReference>
<evidence type="ECO:0000256" key="5">
    <source>
        <dbReference type="ARBA" id="ARBA00023136"/>
    </source>
</evidence>
<keyword evidence="4 6" id="KW-1133">Transmembrane helix</keyword>
<accession>A0A7V7PPN0</accession>
<dbReference type="Gene3D" id="1.20.1510.10">
    <property type="entry name" value="Cation efflux protein transmembrane domain"/>
    <property type="match status" value="1"/>
</dbReference>
<gene>
    <name evidence="8" type="ORF">F6X38_10385</name>
</gene>
<evidence type="ECO:0000256" key="3">
    <source>
        <dbReference type="ARBA" id="ARBA00022692"/>
    </source>
</evidence>
<feature type="transmembrane region" description="Helical" evidence="6">
    <location>
        <begin position="112"/>
        <end position="134"/>
    </location>
</feature>
<dbReference type="InterPro" id="IPR002524">
    <property type="entry name" value="Cation_efflux"/>
</dbReference>
<keyword evidence="9" id="KW-1185">Reference proteome</keyword>
<evidence type="ECO:0000256" key="2">
    <source>
        <dbReference type="ARBA" id="ARBA00022448"/>
    </source>
</evidence>
<dbReference type="PANTHER" id="PTHR13414">
    <property type="entry name" value="HUEL-CATION TRANSPORTER"/>
    <property type="match status" value="1"/>
</dbReference>
<feature type="transmembrane region" description="Helical" evidence="6">
    <location>
        <begin position="9"/>
        <end position="30"/>
    </location>
</feature>
<dbReference type="EMBL" id="VZDO01000007">
    <property type="protein sequence ID" value="KAB0679972.1"/>
    <property type="molecule type" value="Genomic_DNA"/>
</dbReference>
<dbReference type="InterPro" id="IPR058533">
    <property type="entry name" value="Cation_efflux_TM"/>
</dbReference>
<dbReference type="InterPro" id="IPR040177">
    <property type="entry name" value="SLC30A9"/>
</dbReference>
<keyword evidence="5 6" id="KW-0472">Membrane</keyword>
<evidence type="ECO:0000313" key="8">
    <source>
        <dbReference type="EMBL" id="KAB0679972.1"/>
    </source>
</evidence>
<dbReference type="NCBIfam" id="TIGR01297">
    <property type="entry name" value="CDF"/>
    <property type="match status" value="1"/>
</dbReference>
<organism evidence="8 9">
    <name type="scientific">Plantimonas leprariae</name>
    <dbReference type="NCBI Taxonomy" id="2615207"/>
    <lineage>
        <taxon>Bacteria</taxon>
        <taxon>Pseudomonadati</taxon>
        <taxon>Pseudomonadota</taxon>
        <taxon>Alphaproteobacteria</taxon>
        <taxon>Hyphomicrobiales</taxon>
        <taxon>Aurantimonadaceae</taxon>
        <taxon>Plantimonas</taxon>
    </lineage>
</organism>
<comment type="subcellular location">
    <subcellularLocation>
        <location evidence="1">Membrane</location>
        <topology evidence="1">Multi-pass membrane protein</topology>
    </subcellularLocation>
</comment>
<feature type="transmembrane region" description="Helical" evidence="6">
    <location>
        <begin position="192"/>
        <end position="210"/>
    </location>
</feature>
<dbReference type="GO" id="GO:0016020">
    <property type="term" value="C:membrane"/>
    <property type="evidence" value="ECO:0007669"/>
    <property type="project" value="UniProtKB-SubCell"/>
</dbReference>
<evidence type="ECO:0000259" key="7">
    <source>
        <dbReference type="Pfam" id="PF01545"/>
    </source>
</evidence>
<dbReference type="Proteomes" id="UP000432089">
    <property type="component" value="Unassembled WGS sequence"/>
</dbReference>
<dbReference type="AlphaFoldDB" id="A0A7V7PPN0"/>
<protein>
    <submittedName>
        <fullName evidence="8">Cation diffusion facilitator family transporter</fullName>
    </submittedName>
</protein>
<proteinExistence type="predicted"/>
<keyword evidence="3 6" id="KW-0812">Transmembrane</keyword>